<dbReference type="EMBL" id="FUXE01000010">
    <property type="protein sequence ID" value="SJZ76829.1"/>
    <property type="molecule type" value="Genomic_DNA"/>
</dbReference>
<keyword evidence="2" id="KW-1185">Reference proteome</keyword>
<sequence length="45" mass="5599">MYTKIEYIYFQLEYMYTKIEYRELVVCKVILEPLAISFLPLKRVF</sequence>
<gene>
    <name evidence="1" type="ORF">SAMN02745171_01062</name>
</gene>
<accession>A0A1T4NC44</accession>
<name>A0A1T4NC44_9PORP</name>
<dbReference type="AlphaFoldDB" id="A0A1T4NC44"/>
<evidence type="ECO:0000313" key="1">
    <source>
        <dbReference type="EMBL" id="SJZ76829.1"/>
    </source>
</evidence>
<organism evidence="1 2">
    <name type="scientific">Porphyromonas circumdentaria</name>
    <dbReference type="NCBI Taxonomy" id="29524"/>
    <lineage>
        <taxon>Bacteria</taxon>
        <taxon>Pseudomonadati</taxon>
        <taxon>Bacteroidota</taxon>
        <taxon>Bacteroidia</taxon>
        <taxon>Bacteroidales</taxon>
        <taxon>Porphyromonadaceae</taxon>
        <taxon>Porphyromonas</taxon>
    </lineage>
</organism>
<protein>
    <submittedName>
        <fullName evidence="1">Uncharacterized protein</fullName>
    </submittedName>
</protein>
<evidence type="ECO:0000313" key="2">
    <source>
        <dbReference type="Proteomes" id="UP000190121"/>
    </source>
</evidence>
<dbReference type="Proteomes" id="UP000190121">
    <property type="component" value="Unassembled WGS sequence"/>
</dbReference>
<reference evidence="2" key="1">
    <citation type="submission" date="2017-02" db="EMBL/GenBank/DDBJ databases">
        <authorList>
            <person name="Varghese N."/>
            <person name="Submissions S."/>
        </authorList>
    </citation>
    <scope>NUCLEOTIDE SEQUENCE [LARGE SCALE GENOMIC DNA]</scope>
    <source>
        <strain evidence="2">ATCC 51356</strain>
    </source>
</reference>
<proteinExistence type="predicted"/>